<name>A0AAJ7SVP8_PETMA</name>
<dbReference type="InterPro" id="IPR000118">
    <property type="entry name" value="Granulin"/>
</dbReference>
<feature type="signal peptide" evidence="5">
    <location>
        <begin position="1"/>
        <end position="24"/>
    </location>
</feature>
<dbReference type="PANTHER" id="PTHR12274">
    <property type="entry name" value="GRANULIN"/>
    <property type="match status" value="1"/>
</dbReference>
<dbReference type="Gene3D" id="2.10.25.160">
    <property type="entry name" value="Granulin"/>
    <property type="match status" value="1"/>
</dbReference>
<dbReference type="GO" id="GO:0005576">
    <property type="term" value="C:extracellular region"/>
    <property type="evidence" value="ECO:0007669"/>
    <property type="project" value="UniProtKB-SubCell"/>
</dbReference>
<evidence type="ECO:0000313" key="7">
    <source>
        <dbReference type="Proteomes" id="UP001318040"/>
    </source>
</evidence>
<organism evidence="7 8">
    <name type="scientific">Petromyzon marinus</name>
    <name type="common">Sea lamprey</name>
    <dbReference type="NCBI Taxonomy" id="7757"/>
    <lineage>
        <taxon>Eukaryota</taxon>
        <taxon>Metazoa</taxon>
        <taxon>Chordata</taxon>
        <taxon>Craniata</taxon>
        <taxon>Vertebrata</taxon>
        <taxon>Cyclostomata</taxon>
        <taxon>Hyperoartia</taxon>
        <taxon>Petromyzontiformes</taxon>
        <taxon>Petromyzontidae</taxon>
        <taxon>Petromyzon</taxon>
    </lineage>
</organism>
<evidence type="ECO:0000259" key="6">
    <source>
        <dbReference type="PROSITE" id="PS00799"/>
    </source>
</evidence>
<evidence type="ECO:0000256" key="2">
    <source>
        <dbReference type="ARBA" id="ARBA00010093"/>
    </source>
</evidence>
<dbReference type="Pfam" id="PF00396">
    <property type="entry name" value="Granulin"/>
    <property type="match status" value="2"/>
</dbReference>
<dbReference type="PANTHER" id="PTHR12274:SF3">
    <property type="entry name" value="PROGRANULIN"/>
    <property type="match status" value="1"/>
</dbReference>
<comment type="subcellular location">
    <subcellularLocation>
        <location evidence="1">Secreted</location>
    </subcellularLocation>
</comment>
<dbReference type="PROSITE" id="PS00799">
    <property type="entry name" value="GRANULINS"/>
    <property type="match status" value="1"/>
</dbReference>
<dbReference type="RefSeq" id="XP_032806364.1">
    <property type="nucleotide sequence ID" value="XM_032950473.1"/>
</dbReference>
<feature type="domain" description="Granulins" evidence="6">
    <location>
        <begin position="242"/>
        <end position="255"/>
    </location>
</feature>
<dbReference type="Proteomes" id="UP001318040">
    <property type="component" value="Chromosome 9"/>
</dbReference>
<keyword evidence="5" id="KW-0732">Signal</keyword>
<evidence type="ECO:0000313" key="8">
    <source>
        <dbReference type="RefSeq" id="XP_032806364.1"/>
    </source>
</evidence>
<gene>
    <name evidence="8" type="primary">LOC116940530</name>
</gene>
<reference evidence="8" key="1">
    <citation type="submission" date="2025-08" db="UniProtKB">
        <authorList>
            <consortium name="RefSeq"/>
        </authorList>
    </citation>
    <scope>IDENTIFICATION</scope>
    <source>
        <tissue evidence="8">Sperm</tissue>
    </source>
</reference>
<feature type="chain" id="PRO_5042507052" evidence="5">
    <location>
        <begin position="25"/>
        <end position="273"/>
    </location>
</feature>
<protein>
    <submittedName>
        <fullName evidence="8">Progranulin-like</fullName>
    </submittedName>
</protein>
<evidence type="ECO:0000256" key="4">
    <source>
        <dbReference type="ARBA" id="ARBA00023157"/>
    </source>
</evidence>
<proteinExistence type="inferred from homology"/>
<evidence type="ECO:0000256" key="1">
    <source>
        <dbReference type="ARBA" id="ARBA00004613"/>
    </source>
</evidence>
<dbReference type="InterPro" id="IPR037277">
    <property type="entry name" value="Granulin_sf"/>
</dbReference>
<evidence type="ECO:0000256" key="5">
    <source>
        <dbReference type="SAM" id="SignalP"/>
    </source>
</evidence>
<sequence length="273" mass="28919">MPAWQQRLLLLLLVPCVVLVPVDADVCLDGKHCGAAQCCLYSSGWDCCRWEKIAEQSDVIPAVALLPAESEDSIDCSGPICLHSGEPLCCPAPAGVCCTDGRACCAANNTCITVEDMHVCYPEGGWKRTGQPTSASPKQHQEGCMDDRGCPKDKRCRGVSGSHLGQCQLSAEVNPWAKMEVALPTLMTTAAAVVTKAASLPWEKQVNSVSCANRRYCPGDSTCCCLPAGSWGCCGVPNAVCCADGVHCCPAGHVCMEKYCMKSSEENSVLVKP</sequence>
<keyword evidence="4" id="KW-1015">Disulfide bond</keyword>
<dbReference type="SUPFAM" id="SSF57277">
    <property type="entry name" value="Granulin repeat"/>
    <property type="match status" value="1"/>
</dbReference>
<dbReference type="SMART" id="SM00277">
    <property type="entry name" value="GRAN"/>
    <property type="match status" value="1"/>
</dbReference>
<keyword evidence="3" id="KW-0964">Secreted</keyword>
<dbReference type="InterPro" id="IPR039036">
    <property type="entry name" value="Granulin_fam"/>
</dbReference>
<dbReference type="KEGG" id="pmrn:116940530"/>
<dbReference type="AlphaFoldDB" id="A0AAJ7SVP8"/>
<keyword evidence="7" id="KW-1185">Reference proteome</keyword>
<accession>A0AAJ7SVP8</accession>
<comment type="similarity">
    <text evidence="2">Belongs to the granulin family.</text>
</comment>
<evidence type="ECO:0000256" key="3">
    <source>
        <dbReference type="ARBA" id="ARBA00022525"/>
    </source>
</evidence>